<feature type="region of interest" description="Disordered" evidence="1">
    <location>
        <begin position="221"/>
        <end position="262"/>
    </location>
</feature>
<sequence>MSSMQGRYPRGLATPYDLERVSADGVMFEEDQSYIQGYPTELTGSSSSLLFSPQQEVAAESQVMDQVCSFAQPTLPIYAHYLQSTWPTGYLDTLWDNGAAPLSDADLGGVSPVDTFGIGPYFNDNASPSGLMMSNELPRINVNTSSLGPYTTSDISSTSSMVPTPMTPGFISPSQTGYQSSPNQQNLSPPTPLLMLNRDGFFGNIASAPVSPVVGFPGRNAPSSATGSRQRATSYSDLMPFSEVPRGPLVPQRRYKPHTTSDRRRYVDEVQLEEPILFYMAKPYEEGISMNDALHNRFSRLHDRDEAMFKERGPSISVRINWPGYAPWSRQIPTRDFRNPPGPITRAKLAKNVAKSVQRFIQDHEHRPMEEDGEPQWRVGRGRIDVFDIVLVRLEHVSKGSWQAQLQLLHPRHA</sequence>
<gene>
    <name evidence="2" type="ORF">EWM64_g7510</name>
</gene>
<evidence type="ECO:0000313" key="2">
    <source>
        <dbReference type="EMBL" id="TFY76503.1"/>
    </source>
</evidence>
<feature type="compositionally biased region" description="Polar residues" evidence="1">
    <location>
        <begin position="221"/>
        <end position="236"/>
    </location>
</feature>
<reference evidence="2 3" key="1">
    <citation type="submission" date="2019-02" db="EMBL/GenBank/DDBJ databases">
        <title>Genome sequencing of the rare red list fungi Hericium alpestre (H. flagellum).</title>
        <authorList>
            <person name="Buettner E."/>
            <person name="Kellner H."/>
        </authorList>
    </citation>
    <scope>NUCLEOTIDE SEQUENCE [LARGE SCALE GENOMIC DNA]</scope>
    <source>
        <strain evidence="2 3">DSM 108284</strain>
    </source>
</reference>
<dbReference type="EMBL" id="SFCI01001187">
    <property type="protein sequence ID" value="TFY76503.1"/>
    <property type="molecule type" value="Genomic_DNA"/>
</dbReference>
<evidence type="ECO:0000256" key="1">
    <source>
        <dbReference type="SAM" id="MobiDB-lite"/>
    </source>
</evidence>
<keyword evidence="3" id="KW-1185">Reference proteome</keyword>
<dbReference type="Proteomes" id="UP000298061">
    <property type="component" value="Unassembled WGS sequence"/>
</dbReference>
<feature type="compositionally biased region" description="Polar residues" evidence="1">
    <location>
        <begin position="172"/>
        <end position="186"/>
    </location>
</feature>
<dbReference type="AlphaFoldDB" id="A0A4Y9ZR46"/>
<evidence type="ECO:0000313" key="3">
    <source>
        <dbReference type="Proteomes" id="UP000298061"/>
    </source>
</evidence>
<dbReference type="STRING" id="135208.A0A4Y9ZR46"/>
<proteinExistence type="predicted"/>
<feature type="region of interest" description="Disordered" evidence="1">
    <location>
        <begin position="166"/>
        <end position="186"/>
    </location>
</feature>
<protein>
    <submittedName>
        <fullName evidence="2">Uncharacterized protein</fullName>
    </submittedName>
</protein>
<accession>A0A4Y9ZR46</accession>
<comment type="caution">
    <text evidence="2">The sequence shown here is derived from an EMBL/GenBank/DDBJ whole genome shotgun (WGS) entry which is preliminary data.</text>
</comment>
<organism evidence="2 3">
    <name type="scientific">Hericium alpestre</name>
    <dbReference type="NCBI Taxonomy" id="135208"/>
    <lineage>
        <taxon>Eukaryota</taxon>
        <taxon>Fungi</taxon>
        <taxon>Dikarya</taxon>
        <taxon>Basidiomycota</taxon>
        <taxon>Agaricomycotina</taxon>
        <taxon>Agaricomycetes</taxon>
        <taxon>Russulales</taxon>
        <taxon>Hericiaceae</taxon>
        <taxon>Hericium</taxon>
    </lineage>
</organism>
<dbReference type="OrthoDB" id="3269405at2759"/>
<name>A0A4Y9ZR46_9AGAM</name>